<dbReference type="GO" id="GO:0016279">
    <property type="term" value="F:protein-lysine N-methyltransferase activity"/>
    <property type="evidence" value="ECO:0007669"/>
    <property type="project" value="TreeGrafter"/>
</dbReference>
<dbReference type="SUPFAM" id="SSF82199">
    <property type="entry name" value="SET domain"/>
    <property type="match status" value="1"/>
</dbReference>
<dbReference type="InterPro" id="IPR015353">
    <property type="entry name" value="Rubisco_LSMT_subst-bd"/>
</dbReference>
<dbReference type="FunFam" id="3.90.1410.10:FF:000007">
    <property type="entry name" value="Ribosomal lysine N-methyltransferase 4"/>
    <property type="match status" value="1"/>
</dbReference>
<feature type="compositionally biased region" description="Low complexity" evidence="4">
    <location>
        <begin position="456"/>
        <end position="468"/>
    </location>
</feature>
<proteinExistence type="predicted"/>
<feature type="region of interest" description="Disordered" evidence="4">
    <location>
        <begin position="456"/>
        <end position="482"/>
    </location>
</feature>
<evidence type="ECO:0000256" key="4">
    <source>
        <dbReference type="SAM" id="MobiDB-lite"/>
    </source>
</evidence>
<dbReference type="EMBL" id="VCAU01000125">
    <property type="protein sequence ID" value="KAF9884356.1"/>
    <property type="molecule type" value="Genomic_DNA"/>
</dbReference>
<dbReference type="Pfam" id="PF00856">
    <property type="entry name" value="SET"/>
    <property type="match status" value="1"/>
</dbReference>
<dbReference type="Gene3D" id="3.90.1420.10">
    <property type="entry name" value="Rubisco LSMT, substrate-binding domain"/>
    <property type="match status" value="1"/>
</dbReference>
<comment type="caution">
    <text evidence="6">The sequence shown here is derived from an EMBL/GenBank/DDBJ whole genome shotgun (WGS) entry which is preliminary data.</text>
</comment>
<evidence type="ECO:0000256" key="2">
    <source>
        <dbReference type="ARBA" id="ARBA00022679"/>
    </source>
</evidence>
<dbReference type="PANTHER" id="PTHR13271:SF34">
    <property type="entry name" value="N-LYSINE METHYLTRANSFERASE SETD6"/>
    <property type="match status" value="1"/>
</dbReference>
<keyword evidence="3" id="KW-0949">S-adenosyl-L-methionine</keyword>
<keyword evidence="1" id="KW-0489">Methyltransferase</keyword>
<dbReference type="Proteomes" id="UP001194746">
    <property type="component" value="Unassembled WGS sequence"/>
</dbReference>
<reference evidence="6" key="2">
    <citation type="submission" date="2020-02" db="EMBL/GenBank/DDBJ databases">
        <authorList>
            <person name="Gilchrist C.L.M."/>
            <person name="Chooi Y.-H."/>
        </authorList>
    </citation>
    <scope>NUCLEOTIDE SEQUENCE</scope>
    <source>
        <strain evidence="6">MST-FP2251</strain>
    </source>
</reference>
<reference evidence="6" key="1">
    <citation type="journal article" date="2019" name="Beilstein J. Org. Chem.">
        <title>Nanangenines: drimane sesquiterpenoids as the dominant metabolite cohort of a novel Australian fungus, Aspergillus nanangensis.</title>
        <authorList>
            <person name="Lacey H.J."/>
            <person name="Gilchrist C.L.M."/>
            <person name="Crombie A."/>
            <person name="Kalaitzis J.A."/>
            <person name="Vuong D."/>
            <person name="Rutledge P.J."/>
            <person name="Turner P."/>
            <person name="Pitt J.I."/>
            <person name="Lacey E."/>
            <person name="Chooi Y.H."/>
            <person name="Piggott A.M."/>
        </authorList>
    </citation>
    <scope>NUCLEOTIDE SEQUENCE</scope>
    <source>
        <strain evidence="6">MST-FP2251</strain>
    </source>
</reference>
<sequence length="482" mass="53717">MSATTHFIHPQNFPQQSSDFLAWLSTIPGVSINPKIILADLRLQGAGRGVVAQADIQENEELFTIPRDLVLSTRNSKLKALLPQDLEDLGPWLSLMLVMVYEYLQGDSSSWAPYFKVLPQGFDTLMFWSPSELQELQGSAVIEKIGRQSADESILNIIAPVIRANPSLFPPIDGLASYDGDAGTQALLHLAHTMGSLIMAYAFDIEKPEDEDDEGEGEDGYLTDEEEEQLPKGMVPLADLLNADADRNNARLFQEENALVMKSIKPIAMGEEIFNDYGEIPRADLLRRYGYVTDNYAPYDVIEIPLETICQAAGLPNADVESQPALNFLEDLQIIDDGYVIPRPSQDESLEDILPVELVILLKTLALTPDQLAHQTSKNKPPKPSFSDAEASILSKAVQLRQMQYITTISQDQEILAQLNTPDTLRDFERRCKMAVKVRLGEKEIFHRIASMLNTYNNSSSSSKRNANGDGDESRKSKFQRT</sequence>
<name>A0AAD4CDA1_ASPNN</name>
<dbReference type="PROSITE" id="PS50280">
    <property type="entry name" value="SET"/>
    <property type="match status" value="1"/>
</dbReference>
<protein>
    <recommendedName>
        <fullName evidence="5">SET domain-containing protein</fullName>
    </recommendedName>
</protein>
<gene>
    <name evidence="6" type="ORF">FE257_001869</name>
</gene>
<dbReference type="InterPro" id="IPR046341">
    <property type="entry name" value="SET_dom_sf"/>
</dbReference>
<feature type="domain" description="SET" evidence="5">
    <location>
        <begin position="34"/>
        <end position="278"/>
    </location>
</feature>
<evidence type="ECO:0000313" key="6">
    <source>
        <dbReference type="EMBL" id="KAF9884356.1"/>
    </source>
</evidence>
<evidence type="ECO:0000259" key="5">
    <source>
        <dbReference type="PROSITE" id="PS50280"/>
    </source>
</evidence>
<evidence type="ECO:0000256" key="1">
    <source>
        <dbReference type="ARBA" id="ARBA00022603"/>
    </source>
</evidence>
<dbReference type="InterPro" id="IPR001214">
    <property type="entry name" value="SET_dom"/>
</dbReference>
<dbReference type="GO" id="GO:0005634">
    <property type="term" value="C:nucleus"/>
    <property type="evidence" value="ECO:0007669"/>
    <property type="project" value="TreeGrafter"/>
</dbReference>
<dbReference type="SUPFAM" id="SSF81822">
    <property type="entry name" value="RuBisCo LSMT C-terminal, substrate-binding domain"/>
    <property type="match status" value="1"/>
</dbReference>
<keyword evidence="7" id="KW-1185">Reference proteome</keyword>
<evidence type="ECO:0000256" key="3">
    <source>
        <dbReference type="ARBA" id="ARBA00022691"/>
    </source>
</evidence>
<organism evidence="6 7">
    <name type="scientific">Aspergillus nanangensis</name>
    <dbReference type="NCBI Taxonomy" id="2582783"/>
    <lineage>
        <taxon>Eukaryota</taxon>
        <taxon>Fungi</taxon>
        <taxon>Dikarya</taxon>
        <taxon>Ascomycota</taxon>
        <taxon>Pezizomycotina</taxon>
        <taxon>Eurotiomycetes</taxon>
        <taxon>Eurotiomycetidae</taxon>
        <taxon>Eurotiales</taxon>
        <taxon>Aspergillaceae</taxon>
        <taxon>Aspergillus</taxon>
        <taxon>Aspergillus subgen. Circumdati</taxon>
    </lineage>
</organism>
<feature type="region of interest" description="Disordered" evidence="4">
    <location>
        <begin position="209"/>
        <end position="228"/>
    </location>
</feature>
<dbReference type="Pfam" id="PF09273">
    <property type="entry name" value="Rubis-subs-bind"/>
    <property type="match status" value="1"/>
</dbReference>
<dbReference type="InterPro" id="IPR050600">
    <property type="entry name" value="SETD3_SETD6_MTase"/>
</dbReference>
<dbReference type="PANTHER" id="PTHR13271">
    <property type="entry name" value="UNCHARACTERIZED PUTATIVE METHYLTRANSFERASE"/>
    <property type="match status" value="1"/>
</dbReference>
<dbReference type="Gene3D" id="3.90.1410.10">
    <property type="entry name" value="set domain protein methyltransferase, domain 1"/>
    <property type="match status" value="1"/>
</dbReference>
<dbReference type="AlphaFoldDB" id="A0AAD4CDA1"/>
<accession>A0AAD4CDA1</accession>
<evidence type="ECO:0000313" key="7">
    <source>
        <dbReference type="Proteomes" id="UP001194746"/>
    </source>
</evidence>
<dbReference type="GO" id="GO:0032259">
    <property type="term" value="P:methylation"/>
    <property type="evidence" value="ECO:0007669"/>
    <property type="project" value="UniProtKB-KW"/>
</dbReference>
<keyword evidence="2" id="KW-0808">Transferase</keyword>
<dbReference type="InterPro" id="IPR036464">
    <property type="entry name" value="Rubisco_LSMT_subst-bd_sf"/>
</dbReference>